<protein>
    <recommendedName>
        <fullName evidence="9">Endoplasmic reticulum resident protein 27</fullName>
    </recommendedName>
    <alternativeName>
        <fullName evidence="10">Inactive protein disulfide-isomerase 27</fullName>
    </alternativeName>
</protein>
<dbReference type="GeneTree" id="ENSGT00930000151058"/>
<dbReference type="Proteomes" id="UP000694415">
    <property type="component" value="Unplaced"/>
</dbReference>
<dbReference type="GO" id="GO:0006986">
    <property type="term" value="P:response to unfolded protein"/>
    <property type="evidence" value="ECO:0007669"/>
    <property type="project" value="UniProtKB-KW"/>
</dbReference>
<dbReference type="PANTHER" id="PTHR18929:SF193">
    <property type="entry name" value="ENDOPLASMIC RETICULUM RESIDENT PROTEIN 27"/>
    <property type="match status" value="1"/>
</dbReference>
<evidence type="ECO:0000256" key="11">
    <source>
        <dbReference type="SAM" id="SignalP"/>
    </source>
</evidence>
<dbReference type="FunFam" id="3.40.30.10:FF:000232">
    <property type="entry name" value="Endoplasmic reticulum resident protein 27"/>
    <property type="match status" value="1"/>
</dbReference>
<evidence type="ECO:0000256" key="3">
    <source>
        <dbReference type="ARBA" id="ARBA00022729"/>
    </source>
</evidence>
<evidence type="ECO:0000256" key="1">
    <source>
        <dbReference type="ARBA" id="ARBA00004319"/>
    </source>
</evidence>
<comment type="subcellular location">
    <subcellularLocation>
        <location evidence="1">Endoplasmic reticulum lumen</location>
    </subcellularLocation>
</comment>
<feature type="signal peptide" evidence="11">
    <location>
        <begin position="1"/>
        <end position="25"/>
    </location>
</feature>
<dbReference type="CDD" id="cd02981">
    <property type="entry name" value="PDI_b_family"/>
    <property type="match status" value="1"/>
</dbReference>
<dbReference type="Pfam" id="PF13848">
    <property type="entry name" value="Thioredoxin_6"/>
    <property type="match status" value="1"/>
</dbReference>
<comment type="function">
    <text evidence="7">Specifically binds unfolded proteins and may recruit protein disulfide isomerase PDIA3 to unfolded substrates. Binds protein substrates via a hydrophobic pocket in the C-terminal domain. May play a role in the unfolded stress response.</text>
</comment>
<evidence type="ECO:0000313" key="12">
    <source>
        <dbReference type="Ensembl" id="ENSMSIP00000021281.1"/>
    </source>
</evidence>
<feature type="chain" id="PRO_5034717532" description="Endoplasmic reticulum resident protein 27" evidence="11">
    <location>
        <begin position="26"/>
        <end position="272"/>
    </location>
</feature>
<dbReference type="Gene3D" id="3.40.30.10">
    <property type="entry name" value="Glutaredoxin"/>
    <property type="match status" value="2"/>
</dbReference>
<evidence type="ECO:0000256" key="5">
    <source>
        <dbReference type="ARBA" id="ARBA00023180"/>
    </source>
</evidence>
<dbReference type="InterPro" id="IPR036249">
    <property type="entry name" value="Thioredoxin-like_sf"/>
</dbReference>
<comment type="similarity">
    <text evidence="2">Belongs to the protein disulfide isomerase family.</text>
</comment>
<keyword evidence="6" id="KW-0834">Unfolded protein response</keyword>
<sequence>MKITRSRCLILSFVLVCGLVPEVTADVEEATDGLSTTQEPIWLTDVPATVELIAAAEVAVIGFFQDLEIPIVSVFRSMARQFQDVSFGISNHSEVLTHYNVTSSSICLFRLVDDQQLHLNAEDIENLDAAKLSRFIHMNNLHWVTEYSPMIAAGLFNTMVQTHLLLMMKKTSPEYEESMRRYREAAKLFQGQILFVLVDSSKRENGKVMSYFKLKESQLPALAIYESVDDKWDTLPIAEVTVEKVQGFCEGFLKGLLQRDHEAEGDSGKEEL</sequence>
<dbReference type="AlphaFoldDB" id="A0A8C6HJ63"/>
<evidence type="ECO:0000256" key="6">
    <source>
        <dbReference type="ARBA" id="ARBA00023230"/>
    </source>
</evidence>
<keyword evidence="3 11" id="KW-0732">Signal</keyword>
<proteinExistence type="inferred from homology"/>
<dbReference type="GO" id="GO:0005788">
    <property type="term" value="C:endoplasmic reticulum lumen"/>
    <property type="evidence" value="ECO:0007669"/>
    <property type="project" value="UniProtKB-SubCell"/>
</dbReference>
<name>A0A8C6HJ63_MUSSI</name>
<dbReference type="FunFam" id="3.40.30.10:FF:000212">
    <property type="entry name" value="Endoplasmic reticulum resident protein 27"/>
    <property type="match status" value="1"/>
</dbReference>
<evidence type="ECO:0000256" key="4">
    <source>
        <dbReference type="ARBA" id="ARBA00022824"/>
    </source>
</evidence>
<evidence type="ECO:0000313" key="13">
    <source>
        <dbReference type="Proteomes" id="UP000694415"/>
    </source>
</evidence>
<evidence type="ECO:0000256" key="10">
    <source>
        <dbReference type="ARBA" id="ARBA00080133"/>
    </source>
</evidence>
<comment type="subunit">
    <text evidence="8">Interacts with PDIA3.</text>
</comment>
<dbReference type="SUPFAM" id="SSF52833">
    <property type="entry name" value="Thioredoxin-like"/>
    <property type="match status" value="2"/>
</dbReference>
<evidence type="ECO:0000256" key="2">
    <source>
        <dbReference type="ARBA" id="ARBA00006347"/>
    </source>
</evidence>
<dbReference type="Ensembl" id="ENSMSIT00000026832.1">
    <property type="protein sequence ID" value="ENSMSIP00000021281.1"/>
    <property type="gene ID" value="ENSMSIG00000018058.1"/>
</dbReference>
<dbReference type="CDD" id="cd02982">
    <property type="entry name" value="PDI_b'_family"/>
    <property type="match status" value="1"/>
</dbReference>
<evidence type="ECO:0000256" key="9">
    <source>
        <dbReference type="ARBA" id="ARBA00067493"/>
    </source>
</evidence>
<reference evidence="12" key="2">
    <citation type="submission" date="2025-09" db="UniProtKB">
        <authorList>
            <consortium name="Ensembl"/>
        </authorList>
    </citation>
    <scope>IDENTIFICATION</scope>
</reference>
<dbReference type="GO" id="GO:0034976">
    <property type="term" value="P:response to endoplasmic reticulum stress"/>
    <property type="evidence" value="ECO:0007669"/>
    <property type="project" value="TreeGrafter"/>
</dbReference>
<accession>A0A8C6HJ63</accession>
<evidence type="ECO:0000256" key="7">
    <source>
        <dbReference type="ARBA" id="ARBA00056851"/>
    </source>
</evidence>
<keyword evidence="5" id="KW-0325">Glycoprotein</keyword>
<dbReference type="GO" id="GO:0006457">
    <property type="term" value="P:protein folding"/>
    <property type="evidence" value="ECO:0007669"/>
    <property type="project" value="TreeGrafter"/>
</dbReference>
<dbReference type="PANTHER" id="PTHR18929">
    <property type="entry name" value="PROTEIN DISULFIDE ISOMERASE"/>
    <property type="match status" value="1"/>
</dbReference>
<organism evidence="12 13">
    <name type="scientific">Mus spicilegus</name>
    <name type="common">Mound-building mouse</name>
    <dbReference type="NCBI Taxonomy" id="10103"/>
    <lineage>
        <taxon>Eukaryota</taxon>
        <taxon>Metazoa</taxon>
        <taxon>Chordata</taxon>
        <taxon>Craniata</taxon>
        <taxon>Vertebrata</taxon>
        <taxon>Euteleostomi</taxon>
        <taxon>Mammalia</taxon>
        <taxon>Eutheria</taxon>
        <taxon>Euarchontoglires</taxon>
        <taxon>Glires</taxon>
        <taxon>Rodentia</taxon>
        <taxon>Myomorpha</taxon>
        <taxon>Muroidea</taxon>
        <taxon>Muridae</taxon>
        <taxon>Murinae</taxon>
        <taxon>Mus</taxon>
        <taxon>Mus</taxon>
    </lineage>
</organism>
<keyword evidence="13" id="KW-1185">Reference proteome</keyword>
<keyword evidence="4" id="KW-0256">Endoplasmic reticulum</keyword>
<evidence type="ECO:0000256" key="8">
    <source>
        <dbReference type="ARBA" id="ARBA00063308"/>
    </source>
</evidence>
<reference evidence="12" key="1">
    <citation type="submission" date="2025-08" db="UniProtKB">
        <authorList>
            <consortium name="Ensembl"/>
        </authorList>
    </citation>
    <scope>IDENTIFICATION</scope>
</reference>